<keyword evidence="3 7" id="KW-0560">Oxidoreductase</keyword>
<evidence type="ECO:0000313" key="7">
    <source>
        <dbReference type="EMBL" id="MBB5365239.1"/>
    </source>
</evidence>
<accession>A0A7W8JY15</accession>
<dbReference type="PANTHER" id="PTHR32303:SF20">
    <property type="entry name" value="QUINOPROTEIN ETHANOL DEHYDROGENASE"/>
    <property type="match status" value="1"/>
</dbReference>
<comment type="similarity">
    <text evidence="2">Belongs to the bacterial PQQ dehydrogenase family.</text>
</comment>
<dbReference type="Proteomes" id="UP000552709">
    <property type="component" value="Unassembled WGS sequence"/>
</dbReference>
<dbReference type="EMBL" id="JACHFL010000016">
    <property type="protein sequence ID" value="MBB5365239.1"/>
    <property type="molecule type" value="Genomic_DNA"/>
</dbReference>
<gene>
    <name evidence="7" type="ORF">HNQ08_004360</name>
</gene>
<feature type="domain" description="Pyrrolo-quinoline quinone repeat" evidence="6">
    <location>
        <begin position="425"/>
        <end position="484"/>
    </location>
</feature>
<dbReference type="AlphaFoldDB" id="A0A7W8JY15"/>
<evidence type="ECO:0000256" key="4">
    <source>
        <dbReference type="SAM" id="SignalP"/>
    </source>
</evidence>
<organism evidence="7 8">
    <name type="scientific">Deinococcus humi</name>
    <dbReference type="NCBI Taxonomy" id="662880"/>
    <lineage>
        <taxon>Bacteria</taxon>
        <taxon>Thermotogati</taxon>
        <taxon>Deinococcota</taxon>
        <taxon>Deinococci</taxon>
        <taxon>Deinococcales</taxon>
        <taxon>Deinococcaceae</taxon>
        <taxon>Deinococcus</taxon>
    </lineage>
</organism>
<evidence type="ECO:0000256" key="1">
    <source>
        <dbReference type="ARBA" id="ARBA00001931"/>
    </source>
</evidence>
<dbReference type="InterPro" id="IPR011047">
    <property type="entry name" value="Quinoprotein_ADH-like_sf"/>
</dbReference>
<feature type="signal peptide" evidence="4">
    <location>
        <begin position="1"/>
        <end position="23"/>
    </location>
</feature>
<dbReference type="RefSeq" id="WP_184136576.1">
    <property type="nucleotide sequence ID" value="NZ_JACHFL010000016.1"/>
</dbReference>
<keyword evidence="8" id="KW-1185">Reference proteome</keyword>
<dbReference type="SMART" id="SM00564">
    <property type="entry name" value="PQQ"/>
    <property type="match status" value="4"/>
</dbReference>
<evidence type="ECO:0000313" key="8">
    <source>
        <dbReference type="Proteomes" id="UP000552709"/>
    </source>
</evidence>
<dbReference type="Pfam" id="PF01011">
    <property type="entry name" value="PQQ"/>
    <property type="match status" value="1"/>
</dbReference>
<comment type="caution">
    <text evidence="7">The sequence shown here is derived from an EMBL/GenBank/DDBJ whole genome shotgun (WGS) entry which is preliminary data.</text>
</comment>
<comment type="cofactor">
    <cofactor evidence="1">
        <name>pyrroloquinoline quinone</name>
        <dbReference type="ChEBI" id="CHEBI:58442"/>
    </cofactor>
</comment>
<dbReference type="PANTHER" id="PTHR32303">
    <property type="entry name" value="QUINOPROTEIN ALCOHOL DEHYDROGENASE (CYTOCHROME C)"/>
    <property type="match status" value="1"/>
</dbReference>
<evidence type="ECO:0000259" key="6">
    <source>
        <dbReference type="Pfam" id="PF13360"/>
    </source>
</evidence>
<dbReference type="InterPro" id="IPR002372">
    <property type="entry name" value="PQQ_rpt_dom"/>
</dbReference>
<evidence type="ECO:0000256" key="2">
    <source>
        <dbReference type="ARBA" id="ARBA00008156"/>
    </source>
</evidence>
<dbReference type="Pfam" id="PF13360">
    <property type="entry name" value="PQQ_2"/>
    <property type="match status" value="1"/>
</dbReference>
<dbReference type="GO" id="GO:0052934">
    <property type="term" value="F:alcohol dehydrogenase (cytochrome c) activity"/>
    <property type="evidence" value="ECO:0007669"/>
    <property type="project" value="UniProtKB-EC"/>
</dbReference>
<evidence type="ECO:0000256" key="3">
    <source>
        <dbReference type="ARBA" id="ARBA00023002"/>
    </source>
</evidence>
<name>A0A7W8JY15_9DEIO</name>
<feature type="domain" description="Pyrrolo-quinoline quinone repeat" evidence="5">
    <location>
        <begin position="42"/>
        <end position="348"/>
    </location>
</feature>
<reference evidence="7 8" key="1">
    <citation type="submission" date="2020-08" db="EMBL/GenBank/DDBJ databases">
        <title>Genomic Encyclopedia of Type Strains, Phase IV (KMG-IV): sequencing the most valuable type-strain genomes for metagenomic binning, comparative biology and taxonomic classification.</title>
        <authorList>
            <person name="Goeker M."/>
        </authorList>
    </citation>
    <scope>NUCLEOTIDE SEQUENCE [LARGE SCALE GENOMIC DNA]</scope>
    <source>
        <strain evidence="7 8">DSM 27939</strain>
    </source>
</reference>
<dbReference type="EC" id="1.1.2.8" evidence="7"/>
<evidence type="ECO:0000259" key="5">
    <source>
        <dbReference type="Pfam" id="PF01011"/>
    </source>
</evidence>
<keyword evidence="4" id="KW-0732">Signal</keyword>
<dbReference type="SUPFAM" id="SSF50998">
    <property type="entry name" value="Quinoprotein alcohol dehydrogenase-like"/>
    <property type="match status" value="1"/>
</dbReference>
<proteinExistence type="inferred from homology"/>
<dbReference type="Gene3D" id="2.140.10.10">
    <property type="entry name" value="Quinoprotein alcohol dehydrogenase-like superfamily"/>
    <property type="match status" value="1"/>
</dbReference>
<feature type="chain" id="PRO_5031298738" evidence="4">
    <location>
        <begin position="24"/>
        <end position="529"/>
    </location>
</feature>
<protein>
    <submittedName>
        <fullName evidence="7">Alcohol dehydrogenase (Cytochrome c)</fullName>
        <ecNumber evidence="7">1.1.2.8</ecNumber>
    </submittedName>
</protein>
<dbReference type="InterPro" id="IPR018391">
    <property type="entry name" value="PQQ_b-propeller_rpt"/>
</dbReference>
<sequence>MNSKTKGFWLATCLGLLMSSASAVTGPTQEQLNNADAATDSWLMYNKGYKAQRYSSLDQINADNVAQMKRTCTFETGDDGGFQVTPQMYNGVLFFTQANRTFAVDARTCKALWVHKYKMDTSSVLMTNRGVAIADGVIYRGTPNAHLIALDAGTGKQLWDTKVADSTLGYFLSAAPIYYNGKILIGEAGADWGVKAHMYAFDAKTGKKAWTFDLIPTGSQKGAETWQRAASTATGGGSTWSSYTLDADTGEVYISVGNPAPDFAAQYRPGDNLYTNTVTVLNADTGEYSHHYQQIPNDDKDYDTSAAPVLYEVDGVKRMAVATKAGWLFSYDEAAQKQIFKQAMIKVTNQEKPTTREGLDICPNYSAGSQWSGPSYDPVSKTLYVNSVDWCGNVKLGEVRLIKGQLFFGGAMQLDPANKAIGKTAAFDAATGKPKWSYELPSIRIVGGVTSTAGNLVLAGSMDGTFYALDSRTGKVVFKDNVDKAPVGGGVSTYEIGGKQYMAIAAGNTSKGTAGVKNVGSRIAIYTLP</sequence>